<keyword evidence="3 7" id="KW-0694">RNA-binding</keyword>
<dbReference type="EMBL" id="MGFG01000020">
    <property type="protein sequence ID" value="OGM01028.1"/>
    <property type="molecule type" value="Genomic_DNA"/>
</dbReference>
<dbReference type="InterPro" id="IPR019980">
    <property type="entry name" value="Ribosomal_uS13_bac-type"/>
</dbReference>
<reference evidence="9 10" key="1">
    <citation type="journal article" date="2016" name="Nat. Commun.">
        <title>Thousands of microbial genomes shed light on interconnected biogeochemical processes in an aquifer system.</title>
        <authorList>
            <person name="Anantharaman K."/>
            <person name="Brown C.T."/>
            <person name="Hug L.A."/>
            <person name="Sharon I."/>
            <person name="Castelle C.J."/>
            <person name="Probst A.J."/>
            <person name="Thomas B.C."/>
            <person name="Singh A."/>
            <person name="Wilkins M.J."/>
            <person name="Karaoz U."/>
            <person name="Brodie E.L."/>
            <person name="Williams K.H."/>
            <person name="Hubbard S.S."/>
            <person name="Banfield J.F."/>
        </authorList>
    </citation>
    <scope>NUCLEOTIDE SEQUENCE [LARGE SCALE GENOMIC DNA]</scope>
</reference>
<dbReference type="NCBIfam" id="TIGR03631">
    <property type="entry name" value="uS13_bact"/>
    <property type="match status" value="1"/>
</dbReference>
<dbReference type="Proteomes" id="UP000176988">
    <property type="component" value="Unassembled WGS sequence"/>
</dbReference>
<dbReference type="STRING" id="1802424.A2480_03335"/>
<keyword evidence="2 7" id="KW-0699">rRNA-binding</keyword>
<evidence type="ECO:0000256" key="6">
    <source>
        <dbReference type="ARBA" id="ARBA00035166"/>
    </source>
</evidence>
<accession>A0A1F7WFS8</accession>
<dbReference type="GO" id="GO:0003735">
    <property type="term" value="F:structural constituent of ribosome"/>
    <property type="evidence" value="ECO:0007669"/>
    <property type="project" value="InterPro"/>
</dbReference>
<dbReference type="GO" id="GO:0000049">
    <property type="term" value="F:tRNA binding"/>
    <property type="evidence" value="ECO:0007669"/>
    <property type="project" value="UniProtKB-UniRule"/>
</dbReference>
<dbReference type="SUPFAM" id="SSF46946">
    <property type="entry name" value="S13-like H2TH domain"/>
    <property type="match status" value="1"/>
</dbReference>
<dbReference type="PROSITE" id="PS50159">
    <property type="entry name" value="RIBOSOMAL_S13_2"/>
    <property type="match status" value="1"/>
</dbReference>
<protein>
    <recommendedName>
        <fullName evidence="6 7">Small ribosomal subunit protein uS13</fullName>
    </recommendedName>
</protein>
<evidence type="ECO:0000256" key="5">
    <source>
        <dbReference type="ARBA" id="ARBA00023274"/>
    </source>
</evidence>
<dbReference type="InterPro" id="IPR027437">
    <property type="entry name" value="Rbsml_uS13_C"/>
</dbReference>
<dbReference type="GO" id="GO:0015935">
    <property type="term" value="C:small ribosomal subunit"/>
    <property type="evidence" value="ECO:0007669"/>
    <property type="project" value="TreeGrafter"/>
</dbReference>
<dbReference type="Gene3D" id="4.10.910.10">
    <property type="entry name" value="30s ribosomal protein s13, domain 2"/>
    <property type="match status" value="1"/>
</dbReference>
<dbReference type="InterPro" id="IPR001892">
    <property type="entry name" value="Ribosomal_uS13"/>
</dbReference>
<dbReference type="HAMAP" id="MF_01315">
    <property type="entry name" value="Ribosomal_uS13"/>
    <property type="match status" value="1"/>
</dbReference>
<dbReference type="Pfam" id="PF00416">
    <property type="entry name" value="Ribosomal_S13"/>
    <property type="match status" value="1"/>
</dbReference>
<dbReference type="InterPro" id="IPR010979">
    <property type="entry name" value="Ribosomal_uS13-like_H2TH"/>
</dbReference>
<dbReference type="PIRSF" id="PIRSF002134">
    <property type="entry name" value="Ribosomal_S13"/>
    <property type="match status" value="1"/>
</dbReference>
<evidence type="ECO:0000256" key="7">
    <source>
        <dbReference type="HAMAP-Rule" id="MF_01315"/>
    </source>
</evidence>
<gene>
    <name evidence="7" type="primary">rpsM</name>
    <name evidence="9" type="ORF">A2480_03335</name>
</gene>
<evidence type="ECO:0000256" key="3">
    <source>
        <dbReference type="ARBA" id="ARBA00022884"/>
    </source>
</evidence>
<evidence type="ECO:0000256" key="8">
    <source>
        <dbReference type="RuleBase" id="RU003830"/>
    </source>
</evidence>
<organism evidence="9 10">
    <name type="scientific">Candidatus Uhrbacteria bacterium RIFOXYC2_FULL_47_19</name>
    <dbReference type="NCBI Taxonomy" id="1802424"/>
    <lineage>
        <taxon>Bacteria</taxon>
        <taxon>Candidatus Uhriibacteriota</taxon>
    </lineage>
</organism>
<dbReference type="GO" id="GO:0006412">
    <property type="term" value="P:translation"/>
    <property type="evidence" value="ECO:0007669"/>
    <property type="project" value="UniProtKB-UniRule"/>
</dbReference>
<dbReference type="Gene3D" id="1.10.8.50">
    <property type="match status" value="1"/>
</dbReference>
<comment type="similarity">
    <text evidence="1 7 8">Belongs to the universal ribosomal protein uS13 family.</text>
</comment>
<comment type="function">
    <text evidence="7">Located at the top of the head of the 30S subunit, it contacts several helices of the 16S rRNA. In the 70S ribosome it contacts the 23S rRNA (bridge B1a) and protein L5 of the 50S subunit (bridge B1b), connecting the 2 subunits; these bridges are implicated in subunit movement. Contacts the tRNAs in the A and P-sites.</text>
</comment>
<proteinExistence type="inferred from homology"/>
<evidence type="ECO:0000313" key="10">
    <source>
        <dbReference type="Proteomes" id="UP000176988"/>
    </source>
</evidence>
<dbReference type="GO" id="GO:0005829">
    <property type="term" value="C:cytosol"/>
    <property type="evidence" value="ECO:0007669"/>
    <property type="project" value="TreeGrafter"/>
</dbReference>
<sequence length="127" mass="14571">MARIAGITLPNKRVEIALTYIKGIGRSRSNEILAKLKIDPDTRMNDLVDTVVNQLREVIEKQYRVEGELRRDVSANIKRLKEIGCYRGLRHIRSLPARGQRTKTNCRTVRGNVRRTMASGRTKVDKK</sequence>
<dbReference type="FunFam" id="1.10.8.50:FF:000001">
    <property type="entry name" value="30S ribosomal protein S13"/>
    <property type="match status" value="1"/>
</dbReference>
<evidence type="ECO:0000313" key="9">
    <source>
        <dbReference type="EMBL" id="OGM01028.1"/>
    </source>
</evidence>
<evidence type="ECO:0000256" key="2">
    <source>
        <dbReference type="ARBA" id="ARBA00022730"/>
    </source>
</evidence>
<comment type="caution">
    <text evidence="9">The sequence shown here is derived from an EMBL/GenBank/DDBJ whole genome shotgun (WGS) entry which is preliminary data.</text>
</comment>
<dbReference type="AlphaFoldDB" id="A0A1F7WFS8"/>
<comment type="subunit">
    <text evidence="7">Part of the 30S ribosomal subunit. Forms a loose heterodimer with protein S19. Forms two bridges to the 50S subunit in the 70S ribosome.</text>
</comment>
<evidence type="ECO:0000256" key="4">
    <source>
        <dbReference type="ARBA" id="ARBA00022980"/>
    </source>
</evidence>
<dbReference type="PANTHER" id="PTHR10871">
    <property type="entry name" value="30S RIBOSOMAL PROTEIN S13/40S RIBOSOMAL PROTEIN S18"/>
    <property type="match status" value="1"/>
</dbReference>
<dbReference type="PANTHER" id="PTHR10871:SF1">
    <property type="entry name" value="SMALL RIBOSOMAL SUBUNIT PROTEIN US13M"/>
    <property type="match status" value="1"/>
</dbReference>
<keyword evidence="7" id="KW-0820">tRNA-binding</keyword>
<keyword evidence="4 7" id="KW-0689">Ribosomal protein</keyword>
<keyword evidence="5 7" id="KW-0687">Ribonucleoprotein</keyword>
<dbReference type="GO" id="GO:0019843">
    <property type="term" value="F:rRNA binding"/>
    <property type="evidence" value="ECO:0007669"/>
    <property type="project" value="UniProtKB-UniRule"/>
</dbReference>
<evidence type="ECO:0000256" key="1">
    <source>
        <dbReference type="ARBA" id="ARBA00008080"/>
    </source>
</evidence>
<name>A0A1F7WFS8_9BACT</name>